<comment type="subcellular location">
    <subcellularLocation>
        <location evidence="1">Nucleus</location>
        <location evidence="1">Nucleolus</location>
    </subcellularLocation>
</comment>
<dbReference type="PANTHER" id="PTHR12311:SF7">
    <property type="entry name" value="ACTIVATOR OF BASAL TRANSCRIPTION 1"/>
    <property type="match status" value="1"/>
</dbReference>
<dbReference type="PANTHER" id="PTHR12311">
    <property type="entry name" value="ACTIVATOR OF BASAL TRANSCRIPTION 1"/>
    <property type="match status" value="1"/>
</dbReference>
<dbReference type="InterPro" id="IPR034353">
    <property type="entry name" value="ABT1/ESF2_RRM"/>
</dbReference>
<dbReference type="GO" id="GO:0005730">
    <property type="term" value="C:nucleolus"/>
    <property type="evidence" value="ECO:0007669"/>
    <property type="project" value="UniProtKB-SubCell"/>
</dbReference>
<evidence type="ECO:0000256" key="2">
    <source>
        <dbReference type="ARBA" id="ARBA00005819"/>
    </source>
</evidence>
<dbReference type="GO" id="GO:0000472">
    <property type="term" value="P:endonucleolytic cleavage to generate mature 5'-end of SSU-rRNA from (SSU-rRNA, 5.8S rRNA, LSU-rRNA)"/>
    <property type="evidence" value="ECO:0007669"/>
    <property type="project" value="TreeGrafter"/>
</dbReference>
<feature type="region of interest" description="Disordered" evidence="6">
    <location>
        <begin position="160"/>
        <end position="205"/>
    </location>
</feature>
<comment type="caution">
    <text evidence="7">The sequence shown here is derived from an EMBL/GenBank/DDBJ whole genome shotgun (WGS) entry which is preliminary data.</text>
</comment>
<dbReference type="CDD" id="cd12263">
    <property type="entry name" value="RRM_ABT1_like"/>
    <property type="match status" value="1"/>
</dbReference>
<dbReference type="Gene3D" id="3.30.70.330">
    <property type="match status" value="1"/>
</dbReference>
<reference evidence="7" key="1">
    <citation type="journal article" date="2023" name="BMC Genomics">
        <title>Chromosome-level genome assemblies of Cutaneotrichosporon spp. (Trichosporonales, Basidiomycota) reveal imbalanced evolution between nucleotide sequences and chromosome synteny.</title>
        <authorList>
            <person name="Kobayashi Y."/>
            <person name="Kayamori A."/>
            <person name="Aoki K."/>
            <person name="Shiwa Y."/>
            <person name="Matsutani M."/>
            <person name="Fujita N."/>
            <person name="Sugita T."/>
            <person name="Iwasaki W."/>
            <person name="Tanaka N."/>
            <person name="Takashima M."/>
        </authorList>
    </citation>
    <scope>NUCLEOTIDE SEQUENCE</scope>
    <source>
        <strain evidence="7">HIS016</strain>
    </source>
</reference>
<evidence type="ECO:0000256" key="3">
    <source>
        <dbReference type="ARBA" id="ARBA00022884"/>
    </source>
</evidence>
<dbReference type="InterPro" id="IPR035979">
    <property type="entry name" value="RBD_domain_sf"/>
</dbReference>
<accession>A0AAD3TW13</accession>
<proteinExistence type="inferred from homology"/>
<sequence>MKKKGKKTAGIVYISRLPPGMTPHKVRHLMAKWGEVGRVYAQRRDAVTGYNPEHHKKKERHRSADFTEAWVEFMDKSVAKTVAQMLNAQVIGGKKGDRWRDDIWTMRYLSGFRWEMLGEQVAYERQVHQSRVRAELQRSRTEQNAYLKNVELARVLKKRADRAAEGSGQDGPSKDDVKEKEKGKDRDRAKRSYRQREVADKAHGLAAKGMDDVLGNLF</sequence>
<dbReference type="AlphaFoldDB" id="A0AAD3TW13"/>
<dbReference type="InterPro" id="IPR012677">
    <property type="entry name" value="Nucleotide-bd_a/b_plait_sf"/>
</dbReference>
<dbReference type="SUPFAM" id="SSF54928">
    <property type="entry name" value="RNA-binding domain, RBD"/>
    <property type="match status" value="1"/>
</dbReference>
<gene>
    <name evidence="7" type="primary">ESF2</name>
    <name evidence="7" type="ORF">CspeluHIS016_0407770</name>
</gene>
<evidence type="ECO:0000256" key="5">
    <source>
        <dbReference type="ARBA" id="ARBA00032634"/>
    </source>
</evidence>
<evidence type="ECO:0000313" key="8">
    <source>
        <dbReference type="Proteomes" id="UP001222932"/>
    </source>
</evidence>
<feature type="compositionally biased region" description="Basic and acidic residues" evidence="6">
    <location>
        <begin position="172"/>
        <end position="203"/>
    </location>
</feature>
<name>A0AAD3TW13_9TREE</name>
<keyword evidence="4" id="KW-0539">Nucleus</keyword>
<keyword evidence="3" id="KW-0694">RNA-binding</keyword>
<evidence type="ECO:0000256" key="4">
    <source>
        <dbReference type="ARBA" id="ARBA00023242"/>
    </source>
</evidence>
<evidence type="ECO:0000313" key="7">
    <source>
        <dbReference type="EMBL" id="GMK57943.1"/>
    </source>
</evidence>
<dbReference type="GO" id="GO:0000480">
    <property type="term" value="P:endonucleolytic cleavage in 5'-ETS of tricistronic rRNA transcript (SSU-rRNA, 5.8S rRNA, LSU-rRNA)"/>
    <property type="evidence" value="ECO:0007669"/>
    <property type="project" value="TreeGrafter"/>
</dbReference>
<dbReference type="Proteomes" id="UP001222932">
    <property type="component" value="Unassembled WGS sequence"/>
</dbReference>
<comment type="similarity">
    <text evidence="2">Belongs to the ESF2/ABP1 family.</text>
</comment>
<evidence type="ECO:0000256" key="1">
    <source>
        <dbReference type="ARBA" id="ARBA00004604"/>
    </source>
</evidence>
<dbReference type="EMBL" id="BTCM01000004">
    <property type="protein sequence ID" value="GMK57943.1"/>
    <property type="molecule type" value="Genomic_DNA"/>
</dbReference>
<dbReference type="GO" id="GO:0034462">
    <property type="term" value="P:small-subunit processome assembly"/>
    <property type="evidence" value="ECO:0007669"/>
    <property type="project" value="TreeGrafter"/>
</dbReference>
<organism evidence="7 8">
    <name type="scientific">Cutaneotrichosporon spelunceum</name>
    <dbReference type="NCBI Taxonomy" id="1672016"/>
    <lineage>
        <taxon>Eukaryota</taxon>
        <taxon>Fungi</taxon>
        <taxon>Dikarya</taxon>
        <taxon>Basidiomycota</taxon>
        <taxon>Agaricomycotina</taxon>
        <taxon>Tremellomycetes</taxon>
        <taxon>Trichosporonales</taxon>
        <taxon>Trichosporonaceae</taxon>
        <taxon>Cutaneotrichosporon</taxon>
    </lineage>
</organism>
<keyword evidence="8" id="KW-1185">Reference proteome</keyword>
<reference evidence="7" key="2">
    <citation type="submission" date="2023-06" db="EMBL/GenBank/DDBJ databases">
        <authorList>
            <person name="Kobayashi Y."/>
            <person name="Kayamori A."/>
            <person name="Aoki K."/>
            <person name="Shiwa Y."/>
            <person name="Fujita N."/>
            <person name="Sugita T."/>
            <person name="Iwasaki W."/>
            <person name="Tanaka N."/>
            <person name="Takashima M."/>
        </authorList>
    </citation>
    <scope>NUCLEOTIDE SEQUENCE</scope>
    <source>
        <strain evidence="7">HIS016</strain>
    </source>
</reference>
<protein>
    <recommendedName>
        <fullName evidence="5">18S rRNA factor 2</fullName>
    </recommendedName>
</protein>
<evidence type="ECO:0000256" key="6">
    <source>
        <dbReference type="SAM" id="MobiDB-lite"/>
    </source>
</evidence>
<dbReference type="InterPro" id="IPR039119">
    <property type="entry name" value="ABT1/Esf2"/>
</dbReference>
<dbReference type="GO" id="GO:0000447">
    <property type="term" value="P:endonucleolytic cleavage in ITS1 to separate SSU-rRNA from 5.8S rRNA and LSU-rRNA from tricistronic rRNA transcript (SSU-rRNA, 5.8S rRNA, LSU-rRNA)"/>
    <property type="evidence" value="ECO:0007669"/>
    <property type="project" value="TreeGrafter"/>
</dbReference>
<dbReference type="GO" id="GO:0003723">
    <property type="term" value="F:RNA binding"/>
    <property type="evidence" value="ECO:0007669"/>
    <property type="project" value="UniProtKB-KW"/>
</dbReference>